<proteinExistence type="inferred from homology"/>
<evidence type="ECO:0000313" key="7">
    <source>
        <dbReference type="EMBL" id="MDP2539287.1"/>
    </source>
</evidence>
<name>A0AA90T9W4_9HELI</name>
<organism evidence="7 8">
    <name type="scientific">Helicobacter cappadocius</name>
    <dbReference type="NCBI Taxonomy" id="3063998"/>
    <lineage>
        <taxon>Bacteria</taxon>
        <taxon>Pseudomonadati</taxon>
        <taxon>Campylobacterota</taxon>
        <taxon>Epsilonproteobacteria</taxon>
        <taxon>Campylobacterales</taxon>
        <taxon>Helicobacteraceae</taxon>
        <taxon>Helicobacter</taxon>
    </lineage>
</organism>
<dbReference type="CDD" id="cd00616">
    <property type="entry name" value="AHBA_syn"/>
    <property type="match status" value="1"/>
</dbReference>
<evidence type="ECO:0000256" key="3">
    <source>
        <dbReference type="PIRSR" id="PIRSR000390-1"/>
    </source>
</evidence>
<feature type="modified residue" description="N6-(pyridoxal phosphate)lysine" evidence="4">
    <location>
        <position position="183"/>
    </location>
</feature>
<protein>
    <submittedName>
        <fullName evidence="7">DegT/DnrJ/EryC1/StrS family aminotransferase</fullName>
        <ecNumber evidence="7">2.6.1.-</ecNumber>
    </submittedName>
</protein>
<dbReference type="RefSeq" id="WP_305517133.1">
    <property type="nucleotide sequence ID" value="NZ_JAUPEV010000007.1"/>
</dbReference>
<keyword evidence="7" id="KW-0808">Transferase</keyword>
<evidence type="ECO:0000256" key="5">
    <source>
        <dbReference type="RuleBase" id="RU004508"/>
    </source>
</evidence>
<sequence>MDRINVNKPYLPDMDRYKKYLDRIWKNHHLTNFGPLSIELEEKLCEYLGVDNLLLVSNGTLALQIAYKVLDIKGEVITTPFSFAATTNTLLWEGLKPIFCDIDSETFCIDEQKIEPLITSATEAILPVHVFGNPCEAESIDKISKKHNLKIIYDAAHAFGVKYKNKSVFNYGDISTLSFHATKLFHCIEGGALIAKDKELIAKAKKIINFGLSNSFPELLGINAKNSEFHAAMGLCILEDMDIIFQERQKIWEYYYKELKDFFCVQKISKYANNNFHYFPILLENEEKLLNVLKTLEAKNIFPRRYFYPALNTLRFNLVHQDCPIAEDISNRILCLPIYMGLSQKDQDKIIEGLKF</sequence>
<dbReference type="Proteomes" id="UP001240777">
    <property type="component" value="Unassembled WGS sequence"/>
</dbReference>
<evidence type="ECO:0000313" key="6">
    <source>
        <dbReference type="EMBL" id="MDO7253284.1"/>
    </source>
</evidence>
<keyword evidence="9" id="KW-1185">Reference proteome</keyword>
<feature type="active site" description="Proton acceptor" evidence="3">
    <location>
        <position position="183"/>
    </location>
</feature>
<dbReference type="EMBL" id="JAUYZK010000007">
    <property type="protein sequence ID" value="MDP2539287.1"/>
    <property type="molecule type" value="Genomic_DNA"/>
</dbReference>
<keyword evidence="7" id="KW-0032">Aminotransferase</keyword>
<dbReference type="GO" id="GO:0008483">
    <property type="term" value="F:transaminase activity"/>
    <property type="evidence" value="ECO:0007669"/>
    <property type="project" value="UniProtKB-KW"/>
</dbReference>
<dbReference type="InterPro" id="IPR015424">
    <property type="entry name" value="PyrdxlP-dep_Trfase"/>
</dbReference>
<dbReference type="GO" id="GO:0000271">
    <property type="term" value="P:polysaccharide biosynthetic process"/>
    <property type="evidence" value="ECO:0007669"/>
    <property type="project" value="TreeGrafter"/>
</dbReference>
<accession>A0AA90T9W4</accession>
<reference evidence="6 8" key="3">
    <citation type="journal article" date="2024" name="Syst. Appl. Microbiol.">
        <title>Helicobacter cappadocius sp. nov., from lizards: The first psychrotrophic Helicobacter species.</title>
        <authorList>
            <person name="Aydin F."/>
            <person name="Tarhane S."/>
            <person name="Karakaya E."/>
            <person name="Abay S."/>
            <person name="Kayman T."/>
            <person name="Guran O."/>
            <person name="Bozkurt E."/>
            <person name="Uzum N."/>
            <person name="Avci A."/>
            <person name="Olgun K."/>
            <person name="Jablonski D."/>
            <person name="Guran C."/>
            <person name="Burcin Saticioglu I."/>
        </authorList>
    </citation>
    <scope>NUCLEOTIDE SEQUENCE [LARGE SCALE GENOMIC DNA]</scope>
    <source>
        <strain evidence="6">Faydin-H75</strain>
        <strain evidence="8">faydin-H76</strain>
    </source>
</reference>
<gene>
    <name evidence="6" type="ORF">Q5I04_05090</name>
    <name evidence="7" type="ORF">Q5I06_05815</name>
</gene>
<evidence type="ECO:0000313" key="8">
    <source>
        <dbReference type="Proteomes" id="UP001177258"/>
    </source>
</evidence>
<dbReference type="InterPro" id="IPR015421">
    <property type="entry name" value="PyrdxlP-dep_Trfase_major"/>
</dbReference>
<dbReference type="EC" id="2.6.1.-" evidence="7"/>
<dbReference type="Gene3D" id="3.40.640.10">
    <property type="entry name" value="Type I PLP-dependent aspartate aminotransferase-like (Major domain)"/>
    <property type="match status" value="1"/>
</dbReference>
<dbReference type="PIRSF" id="PIRSF000390">
    <property type="entry name" value="PLP_StrS"/>
    <property type="match status" value="1"/>
</dbReference>
<evidence type="ECO:0000313" key="9">
    <source>
        <dbReference type="Proteomes" id="UP001240777"/>
    </source>
</evidence>
<comment type="similarity">
    <text evidence="2 5">Belongs to the DegT/DnrJ/EryC1 family.</text>
</comment>
<dbReference type="EMBL" id="JAUPEV010000007">
    <property type="protein sequence ID" value="MDO7253284.1"/>
    <property type="molecule type" value="Genomic_DNA"/>
</dbReference>
<dbReference type="GO" id="GO:0030170">
    <property type="term" value="F:pyridoxal phosphate binding"/>
    <property type="evidence" value="ECO:0007669"/>
    <property type="project" value="TreeGrafter"/>
</dbReference>
<evidence type="ECO:0000256" key="4">
    <source>
        <dbReference type="PIRSR" id="PIRSR000390-2"/>
    </source>
</evidence>
<dbReference type="Pfam" id="PF01041">
    <property type="entry name" value="DegT_DnrJ_EryC1"/>
    <property type="match status" value="1"/>
</dbReference>
<reference evidence="7 9" key="1">
    <citation type="submission" date="2023-07" db="EMBL/GenBank/DDBJ databases">
        <title>Unpublished Manusciprt.</title>
        <authorList>
            <person name="Aydin F."/>
            <person name="Tarhane S."/>
            <person name="Saticioglu I.B."/>
            <person name="Karakaya E."/>
            <person name="Abay S."/>
            <person name="Guran O."/>
            <person name="Bozkurt E."/>
            <person name="Uzum N."/>
            <person name="Olgun K."/>
            <person name="Jablonski D."/>
        </authorList>
    </citation>
    <scope>NUCLEOTIDE SEQUENCE</scope>
    <source>
        <strain evidence="9">faydin-H75</strain>
        <strain evidence="7">Faydin-H76</strain>
    </source>
</reference>
<dbReference type="Proteomes" id="UP001177258">
    <property type="component" value="Unassembled WGS sequence"/>
</dbReference>
<dbReference type="PANTHER" id="PTHR30244">
    <property type="entry name" value="TRANSAMINASE"/>
    <property type="match status" value="1"/>
</dbReference>
<reference evidence="6" key="2">
    <citation type="submission" date="2023-07" db="EMBL/GenBank/DDBJ databases">
        <authorList>
            <person name="Aydin F."/>
            <person name="Tarhane S."/>
            <person name="Saticioglu I.B."/>
            <person name="Karakaya E."/>
            <person name="Abay S."/>
            <person name="Guran O."/>
            <person name="Bozkurt E."/>
            <person name="Uzum N."/>
            <person name="Olgun K."/>
            <person name="Jablonski D."/>
        </authorList>
    </citation>
    <scope>NUCLEOTIDE SEQUENCE</scope>
    <source>
        <strain evidence="6">Faydin-H75</strain>
    </source>
</reference>
<evidence type="ECO:0000256" key="1">
    <source>
        <dbReference type="ARBA" id="ARBA00022898"/>
    </source>
</evidence>
<comment type="caution">
    <text evidence="7">The sequence shown here is derived from an EMBL/GenBank/DDBJ whole genome shotgun (WGS) entry which is preliminary data.</text>
</comment>
<dbReference type="AlphaFoldDB" id="A0AA90T9W4"/>
<evidence type="ECO:0000256" key="2">
    <source>
        <dbReference type="ARBA" id="ARBA00037999"/>
    </source>
</evidence>
<dbReference type="SUPFAM" id="SSF53383">
    <property type="entry name" value="PLP-dependent transferases"/>
    <property type="match status" value="1"/>
</dbReference>
<dbReference type="PANTHER" id="PTHR30244:SF9">
    <property type="entry name" value="PROTEIN RV3402C"/>
    <property type="match status" value="1"/>
</dbReference>
<dbReference type="InterPro" id="IPR000653">
    <property type="entry name" value="DegT/StrS_aminotransferase"/>
</dbReference>
<keyword evidence="1 4" id="KW-0663">Pyridoxal phosphate</keyword>